<evidence type="ECO:0000313" key="8">
    <source>
        <dbReference type="EMBL" id="KAJ5537689.1"/>
    </source>
</evidence>
<comment type="caution">
    <text evidence="8">The sequence shown here is derived from an EMBL/GenBank/DDBJ whole genome shotgun (WGS) entry which is preliminary data.</text>
</comment>
<evidence type="ECO:0000256" key="4">
    <source>
        <dbReference type="ARBA" id="ARBA00023163"/>
    </source>
</evidence>
<sequence length="151" mass="16585">MVKRLPLSCENCRQRKIRCLGSGVPCDTCQRRGPKSNREIPQDVLLQRIASLEALLQQTIDLTTMSVTLQQSATQQPTVAQTDLSGHQKTSYRSPTSIQSGSLSQPHDTPESQHDSAGSLVTSSTGHIRYVHHNSRNDTDLLGGFQPPSHI</sequence>
<dbReference type="Pfam" id="PF00172">
    <property type="entry name" value="Zn_clus"/>
    <property type="match status" value="1"/>
</dbReference>
<evidence type="ECO:0000256" key="1">
    <source>
        <dbReference type="ARBA" id="ARBA00004123"/>
    </source>
</evidence>
<dbReference type="PANTHER" id="PTHR31001">
    <property type="entry name" value="UNCHARACTERIZED TRANSCRIPTIONAL REGULATORY PROTEIN"/>
    <property type="match status" value="1"/>
</dbReference>
<feature type="domain" description="Zn(2)-C6 fungal-type" evidence="7">
    <location>
        <begin position="8"/>
        <end position="33"/>
    </location>
</feature>
<keyword evidence="2" id="KW-0805">Transcription regulation</keyword>
<dbReference type="CDD" id="cd00067">
    <property type="entry name" value="GAL4"/>
    <property type="match status" value="1"/>
</dbReference>
<evidence type="ECO:0000256" key="5">
    <source>
        <dbReference type="ARBA" id="ARBA00023242"/>
    </source>
</evidence>
<dbReference type="GO" id="GO:0003677">
    <property type="term" value="F:DNA binding"/>
    <property type="evidence" value="ECO:0007669"/>
    <property type="project" value="UniProtKB-KW"/>
</dbReference>
<comment type="subcellular location">
    <subcellularLocation>
        <location evidence="1">Nucleus</location>
    </subcellularLocation>
</comment>
<keyword evidence="5" id="KW-0539">Nucleus</keyword>
<dbReference type="GO" id="GO:0000981">
    <property type="term" value="F:DNA-binding transcription factor activity, RNA polymerase II-specific"/>
    <property type="evidence" value="ECO:0007669"/>
    <property type="project" value="InterPro"/>
</dbReference>
<dbReference type="InterPro" id="IPR036864">
    <property type="entry name" value="Zn2-C6_fun-type_DNA-bd_sf"/>
</dbReference>
<feature type="compositionally biased region" description="Polar residues" evidence="6">
    <location>
        <begin position="70"/>
        <end position="107"/>
    </location>
</feature>
<reference evidence="8 9" key="1">
    <citation type="journal article" date="2023" name="IMA Fungus">
        <title>Comparative genomic study of the Penicillium genus elucidates a diverse pangenome and 15 lateral gene transfer events.</title>
        <authorList>
            <person name="Petersen C."/>
            <person name="Sorensen T."/>
            <person name="Nielsen M.R."/>
            <person name="Sondergaard T.E."/>
            <person name="Sorensen J.L."/>
            <person name="Fitzpatrick D.A."/>
            <person name="Frisvad J.C."/>
            <person name="Nielsen K.L."/>
        </authorList>
    </citation>
    <scope>NUCLEOTIDE SEQUENCE [LARGE SCALE GENOMIC DNA]</scope>
    <source>
        <strain evidence="8 9">IBT 35679</strain>
    </source>
</reference>
<keyword evidence="4" id="KW-0804">Transcription</keyword>
<evidence type="ECO:0000256" key="3">
    <source>
        <dbReference type="ARBA" id="ARBA00023125"/>
    </source>
</evidence>
<proteinExistence type="predicted"/>
<accession>A0AAD6GDY3</accession>
<keyword evidence="3" id="KW-0238">DNA-binding</keyword>
<dbReference type="EMBL" id="JAQIZZ010000006">
    <property type="protein sequence ID" value="KAJ5537689.1"/>
    <property type="molecule type" value="Genomic_DNA"/>
</dbReference>
<gene>
    <name evidence="8" type="ORF">N7494_007168</name>
</gene>
<feature type="region of interest" description="Disordered" evidence="6">
    <location>
        <begin position="70"/>
        <end position="122"/>
    </location>
</feature>
<dbReference type="PANTHER" id="PTHR31001:SF40">
    <property type="entry name" value="ZN(II)2CYS6 TRANSCRIPTION FACTOR (EUROFUNG)"/>
    <property type="match status" value="1"/>
</dbReference>
<keyword evidence="9" id="KW-1185">Reference proteome</keyword>
<evidence type="ECO:0000256" key="2">
    <source>
        <dbReference type="ARBA" id="ARBA00023015"/>
    </source>
</evidence>
<dbReference type="InterPro" id="IPR050613">
    <property type="entry name" value="Sec_Metabolite_Reg"/>
</dbReference>
<name>A0AAD6GDY3_9EURO</name>
<evidence type="ECO:0000313" key="9">
    <source>
        <dbReference type="Proteomes" id="UP001220324"/>
    </source>
</evidence>
<dbReference type="Gene3D" id="4.10.240.10">
    <property type="entry name" value="Zn(2)-C6 fungal-type DNA-binding domain"/>
    <property type="match status" value="1"/>
</dbReference>
<dbReference type="Proteomes" id="UP001220324">
    <property type="component" value="Unassembled WGS sequence"/>
</dbReference>
<dbReference type="SUPFAM" id="SSF57701">
    <property type="entry name" value="Zn2/Cys6 DNA-binding domain"/>
    <property type="match status" value="1"/>
</dbReference>
<dbReference type="GO" id="GO:0005634">
    <property type="term" value="C:nucleus"/>
    <property type="evidence" value="ECO:0007669"/>
    <property type="project" value="UniProtKB-SubCell"/>
</dbReference>
<dbReference type="AlphaFoldDB" id="A0AAD6GDY3"/>
<organism evidence="8 9">
    <name type="scientific">Penicillium frequentans</name>
    <dbReference type="NCBI Taxonomy" id="3151616"/>
    <lineage>
        <taxon>Eukaryota</taxon>
        <taxon>Fungi</taxon>
        <taxon>Dikarya</taxon>
        <taxon>Ascomycota</taxon>
        <taxon>Pezizomycotina</taxon>
        <taxon>Eurotiomycetes</taxon>
        <taxon>Eurotiomycetidae</taxon>
        <taxon>Eurotiales</taxon>
        <taxon>Aspergillaceae</taxon>
        <taxon>Penicillium</taxon>
    </lineage>
</organism>
<dbReference type="InterPro" id="IPR001138">
    <property type="entry name" value="Zn2Cys6_DnaBD"/>
</dbReference>
<evidence type="ECO:0000256" key="6">
    <source>
        <dbReference type="SAM" id="MobiDB-lite"/>
    </source>
</evidence>
<evidence type="ECO:0000259" key="7">
    <source>
        <dbReference type="Pfam" id="PF00172"/>
    </source>
</evidence>
<dbReference type="GO" id="GO:0008270">
    <property type="term" value="F:zinc ion binding"/>
    <property type="evidence" value="ECO:0007669"/>
    <property type="project" value="InterPro"/>
</dbReference>
<protein>
    <recommendedName>
        <fullName evidence="7">Zn(2)-C6 fungal-type domain-containing protein</fullName>
    </recommendedName>
</protein>